<dbReference type="EMBL" id="BMAW01101653">
    <property type="protein sequence ID" value="GFT00510.1"/>
    <property type="molecule type" value="Genomic_DNA"/>
</dbReference>
<dbReference type="Proteomes" id="UP000887013">
    <property type="component" value="Unassembled WGS sequence"/>
</dbReference>
<sequence length="137" mass="15321">MNGSRLHLSQSERKKTLDDEHVVELEAHSLVGVFQSSIGISHKGLRNFLPLDGIGIKAILDLCLMDRPFKIVHQRFLLKPGGGRKRNKNAIVFGFLIGDEGFHQPLPDHMVQCIGLVRNADGPHGRRRSSWEGIHCV</sequence>
<dbReference type="AlphaFoldDB" id="A0A8X6N8S5"/>
<evidence type="ECO:0000313" key="1">
    <source>
        <dbReference type="EMBL" id="GFT00510.1"/>
    </source>
</evidence>
<organism evidence="1 2">
    <name type="scientific">Nephila pilipes</name>
    <name type="common">Giant wood spider</name>
    <name type="synonym">Nephila maculata</name>
    <dbReference type="NCBI Taxonomy" id="299642"/>
    <lineage>
        <taxon>Eukaryota</taxon>
        <taxon>Metazoa</taxon>
        <taxon>Ecdysozoa</taxon>
        <taxon>Arthropoda</taxon>
        <taxon>Chelicerata</taxon>
        <taxon>Arachnida</taxon>
        <taxon>Araneae</taxon>
        <taxon>Araneomorphae</taxon>
        <taxon>Entelegynae</taxon>
        <taxon>Araneoidea</taxon>
        <taxon>Nephilidae</taxon>
        <taxon>Nephila</taxon>
    </lineage>
</organism>
<comment type="caution">
    <text evidence="1">The sequence shown here is derived from an EMBL/GenBank/DDBJ whole genome shotgun (WGS) entry which is preliminary data.</text>
</comment>
<proteinExistence type="predicted"/>
<protein>
    <submittedName>
        <fullName evidence="1">Uncharacterized protein</fullName>
    </submittedName>
</protein>
<evidence type="ECO:0000313" key="2">
    <source>
        <dbReference type="Proteomes" id="UP000887013"/>
    </source>
</evidence>
<reference evidence="1" key="1">
    <citation type="submission" date="2020-08" db="EMBL/GenBank/DDBJ databases">
        <title>Multicomponent nature underlies the extraordinary mechanical properties of spider dragline silk.</title>
        <authorList>
            <person name="Kono N."/>
            <person name="Nakamura H."/>
            <person name="Mori M."/>
            <person name="Yoshida Y."/>
            <person name="Ohtoshi R."/>
            <person name="Malay A.D."/>
            <person name="Moran D.A.P."/>
            <person name="Tomita M."/>
            <person name="Numata K."/>
            <person name="Arakawa K."/>
        </authorList>
    </citation>
    <scope>NUCLEOTIDE SEQUENCE</scope>
</reference>
<accession>A0A8X6N8S5</accession>
<keyword evidence="2" id="KW-1185">Reference proteome</keyword>
<name>A0A8X6N8S5_NEPPI</name>
<gene>
    <name evidence="1" type="ORF">NPIL_48301</name>
</gene>